<organism evidence="3 5">
    <name type="scientific">Methanobacterium veterum</name>
    <dbReference type="NCBI Taxonomy" id="408577"/>
    <lineage>
        <taxon>Archaea</taxon>
        <taxon>Methanobacteriati</taxon>
        <taxon>Methanobacteriota</taxon>
        <taxon>Methanomada group</taxon>
        <taxon>Methanobacteria</taxon>
        <taxon>Methanobacteriales</taxon>
        <taxon>Methanobacteriaceae</taxon>
        <taxon>Methanobacterium</taxon>
    </lineage>
</organism>
<feature type="region of interest" description="Disordered" evidence="2">
    <location>
        <begin position="37"/>
        <end position="58"/>
    </location>
</feature>
<evidence type="ECO:0000313" key="3">
    <source>
        <dbReference type="EMBL" id="MCZ3364834.1"/>
    </source>
</evidence>
<gene>
    <name evidence="4" type="ORF">O3H35_08075</name>
    <name evidence="3" type="ORF">O3H54_02955</name>
</gene>
<proteinExistence type="predicted"/>
<keyword evidence="5" id="KW-1185">Reference proteome</keyword>
<dbReference type="EMBL" id="JAPVES010000030">
    <property type="protein sequence ID" value="MCZ3372589.1"/>
    <property type="molecule type" value="Genomic_DNA"/>
</dbReference>
<name>A0A9E4ZTE8_9EURY</name>
<feature type="compositionally biased region" description="Low complexity" evidence="2">
    <location>
        <begin position="37"/>
        <end position="54"/>
    </location>
</feature>
<comment type="caution">
    <text evidence="3">The sequence shown here is derived from an EMBL/GenBank/DDBJ whole genome shotgun (WGS) entry which is preliminary data.</text>
</comment>
<reference evidence="3" key="1">
    <citation type="submission" date="2022-12" db="EMBL/GenBank/DDBJ databases">
        <title>Reclassification of two methanogenic archaea species isolated from the Kolyma lowland permafrost.</title>
        <authorList>
            <person name="Trubitsyn V.E."/>
            <person name="Rivkina E.M."/>
            <person name="Shcherbakova V.A."/>
        </authorList>
    </citation>
    <scope>NUCLEOTIDE SEQUENCE</scope>
    <source>
        <strain evidence="3">M2</strain>
        <strain evidence="4">MK4</strain>
    </source>
</reference>
<dbReference type="EMBL" id="JAPVER010000018">
    <property type="protein sequence ID" value="MCZ3364834.1"/>
    <property type="molecule type" value="Genomic_DNA"/>
</dbReference>
<evidence type="ECO:0000313" key="5">
    <source>
        <dbReference type="Proteomes" id="UP001068021"/>
    </source>
</evidence>
<dbReference type="AlphaFoldDB" id="A0A9E4ZTE8"/>
<dbReference type="RefSeq" id="WP_048080152.1">
    <property type="nucleotide sequence ID" value="NZ_JAPVER010000018.1"/>
</dbReference>
<evidence type="ECO:0000256" key="1">
    <source>
        <dbReference type="SAM" id="Coils"/>
    </source>
</evidence>
<evidence type="ECO:0000256" key="2">
    <source>
        <dbReference type="SAM" id="MobiDB-lite"/>
    </source>
</evidence>
<sequence length="188" mass="20201">MQKILVTLMVTIMAITLLAPISAEDISDILNSTNVTNSSTDDSVSGNNSTDNSSIANNSTSIPDQFKTLVDPQSKLIALITTIETLKTTYANNSTAAGLLNSLSQFEKQANSLNNQITAFMQNSTVENGTVIAPGRINSFIKREAALEHKVAVKEQVLSKQNAKKTAKISKVNNSNKSQSKQNKGNNK</sequence>
<dbReference type="Proteomes" id="UP001074446">
    <property type="component" value="Unassembled WGS sequence"/>
</dbReference>
<accession>A0A9E4ZTE8</accession>
<dbReference type="Proteomes" id="UP001068021">
    <property type="component" value="Unassembled WGS sequence"/>
</dbReference>
<evidence type="ECO:0000313" key="4">
    <source>
        <dbReference type="EMBL" id="MCZ3372589.1"/>
    </source>
</evidence>
<protein>
    <submittedName>
        <fullName evidence="3">Uncharacterized protein</fullName>
    </submittedName>
</protein>
<feature type="region of interest" description="Disordered" evidence="2">
    <location>
        <begin position="157"/>
        <end position="188"/>
    </location>
</feature>
<keyword evidence="1" id="KW-0175">Coiled coil</keyword>
<feature type="compositionally biased region" description="Low complexity" evidence="2">
    <location>
        <begin position="169"/>
        <end position="188"/>
    </location>
</feature>
<feature type="coiled-coil region" evidence="1">
    <location>
        <begin position="96"/>
        <end position="123"/>
    </location>
</feature>